<protein>
    <recommendedName>
        <fullName evidence="9">Pre-mRNA-splicing factor CLF1</fullName>
    </recommendedName>
    <alternativeName>
        <fullName evidence="10">Pre-mRNA-splicing factor clf1</fullName>
    </alternativeName>
</protein>
<dbReference type="InterPro" id="IPR045075">
    <property type="entry name" value="Syf1-like"/>
</dbReference>
<dbReference type="FunFam" id="1.25.40.10:FF:000306">
    <property type="entry name" value="Cell cycle control protein cwf4"/>
    <property type="match status" value="1"/>
</dbReference>
<keyword evidence="6" id="KW-0508">mRNA splicing</keyword>
<evidence type="ECO:0000313" key="12">
    <source>
        <dbReference type="EMBL" id="TIB07741.1"/>
    </source>
</evidence>
<dbReference type="GO" id="GO:0071014">
    <property type="term" value="C:post-mRNA release spliceosomal complex"/>
    <property type="evidence" value="ECO:0007669"/>
    <property type="project" value="TreeGrafter"/>
</dbReference>
<evidence type="ECO:0000256" key="4">
    <source>
        <dbReference type="ARBA" id="ARBA00022728"/>
    </source>
</evidence>
<dbReference type="Pfam" id="PF23233">
    <property type="entry name" value="HAT_Syf1_CNRKL1_N"/>
    <property type="match status" value="2"/>
</dbReference>
<dbReference type="InterPro" id="IPR055433">
    <property type="entry name" value="HAT_Syf1-like_N"/>
</dbReference>
<dbReference type="AlphaFoldDB" id="A0A4T0GCJ3"/>
<evidence type="ECO:0000256" key="9">
    <source>
        <dbReference type="ARBA" id="ARBA00039167"/>
    </source>
</evidence>
<keyword evidence="7" id="KW-0539">Nucleus</keyword>
<organism evidence="12 13">
    <name type="scientific">Wallemia ichthyophaga</name>
    <dbReference type="NCBI Taxonomy" id="245174"/>
    <lineage>
        <taxon>Eukaryota</taxon>
        <taxon>Fungi</taxon>
        <taxon>Dikarya</taxon>
        <taxon>Basidiomycota</taxon>
        <taxon>Wallemiomycotina</taxon>
        <taxon>Wallemiomycetes</taxon>
        <taxon>Wallemiales</taxon>
        <taxon>Wallemiaceae</taxon>
        <taxon>Wallemia</taxon>
    </lineage>
</organism>
<dbReference type="InterPro" id="IPR003107">
    <property type="entry name" value="HAT"/>
</dbReference>
<gene>
    <name evidence="12" type="ORF">E3P90_03927</name>
</gene>
<dbReference type="Proteomes" id="UP000306954">
    <property type="component" value="Unassembled WGS sequence"/>
</dbReference>
<proteinExistence type="inferred from homology"/>
<dbReference type="GO" id="GO:0000974">
    <property type="term" value="C:Prp19 complex"/>
    <property type="evidence" value="ECO:0007669"/>
    <property type="project" value="TreeGrafter"/>
</dbReference>
<evidence type="ECO:0000256" key="8">
    <source>
        <dbReference type="ARBA" id="ARBA00037040"/>
    </source>
</evidence>
<dbReference type="PANTHER" id="PTHR11246">
    <property type="entry name" value="PRE-MRNA SPLICING FACTOR"/>
    <property type="match status" value="1"/>
</dbReference>
<dbReference type="SUPFAM" id="SSF48452">
    <property type="entry name" value="TPR-like"/>
    <property type="match status" value="2"/>
</dbReference>
<evidence type="ECO:0000256" key="3">
    <source>
        <dbReference type="ARBA" id="ARBA00022664"/>
    </source>
</evidence>
<dbReference type="OrthoDB" id="541719at2759"/>
<evidence type="ECO:0000259" key="11">
    <source>
        <dbReference type="Pfam" id="PF23233"/>
    </source>
</evidence>
<sequence length="689" mass="82634">MQEERAPRVKNRLPANVQITAEQLLREANERQDPQLQPSRQRLQDFEELNEFQGRKRREFEERIRMLRIDLKTWATYAKWEATQGEYDRARSVWERALDVEPVAHQLWLQYIDMELKARNINHARNLFDRVVTLLPRINQFWYKYVHMEELIGNIAGARQVFERWMSWQPDDKAWSAYIKLEERYQEWERVSGLYERLIGIRPEPKLWVKWARYEEDRGKFDRAREIFQMALEFFGDSEEQIEKAQSVFNAFAKMETRAKEFDRARVIYKYALSRLPQSKSADLFGAYTRFEKQYGSRSGVEATVLGKRRLQYEAEVTAEPSNYDTWFEYLKLEEYSYRMEEDATKEDALARTRELYERAVSQVPPSNEKRHWRRYIFIWLSYAIFEEADVKDFDRARVVYQTAIALVPHKQFTFAKLWNQYARFEIRRLNLIGARKIFGQAIGMCPKERLFKAYIDLEFELREFDRIRALYEKYLEFDYSNCSAWIRFAQLEAELGDTGRARSIFELAVGQDALDMPELLWKAYIDFETEAIEEGESSRNTVRSLYDRLLDRTSHVKVWIAYAHFEKNEIDNEQGEDDEPRDEKARRVYERGYNSLKERGLKEERVVLLESWKEFESENGDNTTVEKVQSKMPRVVKKWRNTDDGVEEYFDMLFADDETQSNPASLKFLEMAHAWKTQKQHNGNEEAE</sequence>
<dbReference type="EMBL" id="SPOF01000077">
    <property type="protein sequence ID" value="TIB07741.1"/>
    <property type="molecule type" value="Genomic_DNA"/>
</dbReference>
<keyword evidence="5" id="KW-0677">Repeat</keyword>
<feature type="domain" description="Pre-mRNA-splicing factor Syf1-like N-terminal HAT-repeats" evidence="11">
    <location>
        <begin position="59"/>
        <end position="204"/>
    </location>
</feature>
<comment type="similarity">
    <text evidence="2">Belongs to the crooked-neck family.</text>
</comment>
<comment type="subcellular location">
    <subcellularLocation>
        <location evidence="1">Nucleus</location>
    </subcellularLocation>
</comment>
<evidence type="ECO:0000256" key="5">
    <source>
        <dbReference type="ARBA" id="ARBA00022737"/>
    </source>
</evidence>
<evidence type="ECO:0000256" key="6">
    <source>
        <dbReference type="ARBA" id="ARBA00023187"/>
    </source>
</evidence>
<evidence type="ECO:0000313" key="13">
    <source>
        <dbReference type="Proteomes" id="UP000306954"/>
    </source>
</evidence>
<keyword evidence="3" id="KW-0507">mRNA processing</keyword>
<dbReference type="SMART" id="SM00386">
    <property type="entry name" value="HAT"/>
    <property type="match status" value="14"/>
</dbReference>
<dbReference type="GO" id="GO:0071007">
    <property type="term" value="C:U2-type catalytic step 2 spliceosome"/>
    <property type="evidence" value="ECO:0007669"/>
    <property type="project" value="TreeGrafter"/>
</dbReference>
<dbReference type="GO" id="GO:0000245">
    <property type="term" value="P:spliceosomal complex assembly"/>
    <property type="evidence" value="ECO:0007669"/>
    <property type="project" value="TreeGrafter"/>
</dbReference>
<dbReference type="FunFam" id="1.25.40.10:FF:000639">
    <property type="entry name" value="Pre-mRNA-splicing factor CLF1"/>
    <property type="match status" value="1"/>
</dbReference>
<keyword evidence="4" id="KW-0747">Spliceosome</keyword>
<dbReference type="PANTHER" id="PTHR11246:SF3">
    <property type="entry name" value="CROOKED NECK-LIKE PROTEIN 1"/>
    <property type="match status" value="1"/>
</dbReference>
<dbReference type="InterPro" id="IPR011990">
    <property type="entry name" value="TPR-like_helical_dom_sf"/>
</dbReference>
<evidence type="ECO:0000256" key="7">
    <source>
        <dbReference type="ARBA" id="ARBA00023242"/>
    </source>
</evidence>
<accession>A0A4T0GCJ3</accession>
<evidence type="ECO:0000256" key="1">
    <source>
        <dbReference type="ARBA" id="ARBA00004123"/>
    </source>
</evidence>
<reference evidence="12 13" key="1">
    <citation type="submission" date="2019-03" db="EMBL/GenBank/DDBJ databases">
        <title>Sequencing 23 genomes of Wallemia ichthyophaga.</title>
        <authorList>
            <person name="Gostincar C."/>
        </authorList>
    </citation>
    <scope>NUCLEOTIDE SEQUENCE [LARGE SCALE GENOMIC DNA]</scope>
    <source>
        <strain evidence="12 13">EXF-8621</strain>
    </source>
</reference>
<comment type="caution">
    <text evidence="12">The sequence shown here is derived from an EMBL/GenBank/DDBJ whole genome shotgun (WGS) entry which is preliminary data.</text>
</comment>
<name>A0A4T0GCJ3_WALIC</name>
<evidence type="ECO:0000256" key="2">
    <source>
        <dbReference type="ARBA" id="ARBA00008644"/>
    </source>
</evidence>
<comment type="function">
    <text evidence="8">Involved in pre-mRNA splicing and cell cycle progression. Required for the spliceosome assembly and initiation of the DNA replication.</text>
</comment>
<dbReference type="GO" id="GO:0071011">
    <property type="term" value="C:precatalytic spliceosome"/>
    <property type="evidence" value="ECO:0007669"/>
    <property type="project" value="TreeGrafter"/>
</dbReference>
<feature type="domain" description="Pre-mRNA-splicing factor Syf1-like N-terminal HAT-repeats" evidence="11">
    <location>
        <begin position="311"/>
        <end position="478"/>
    </location>
</feature>
<dbReference type="Gene3D" id="1.25.40.10">
    <property type="entry name" value="Tetratricopeptide repeat domain"/>
    <property type="match status" value="4"/>
</dbReference>
<evidence type="ECO:0000256" key="10">
    <source>
        <dbReference type="ARBA" id="ARBA00070631"/>
    </source>
</evidence>